<evidence type="ECO:0000313" key="3">
    <source>
        <dbReference type="EMBL" id="SDT28302.1"/>
    </source>
</evidence>
<feature type="compositionally biased region" description="Low complexity" evidence="1">
    <location>
        <begin position="12"/>
        <end position="41"/>
    </location>
</feature>
<dbReference type="AlphaFoldDB" id="A0A1H1Z423"/>
<evidence type="ECO:0000313" key="4">
    <source>
        <dbReference type="Proteomes" id="UP000199482"/>
    </source>
</evidence>
<evidence type="ECO:0000256" key="1">
    <source>
        <dbReference type="SAM" id="MobiDB-lite"/>
    </source>
</evidence>
<reference evidence="4" key="1">
    <citation type="submission" date="2016-10" db="EMBL/GenBank/DDBJ databases">
        <authorList>
            <person name="Varghese N."/>
            <person name="Submissions S."/>
        </authorList>
    </citation>
    <scope>NUCLEOTIDE SEQUENCE [LARGE SCALE GENOMIC DNA]</scope>
    <source>
        <strain evidence="4">CPCC 202695</strain>
    </source>
</reference>
<dbReference type="RefSeq" id="WP_092674106.1">
    <property type="nucleotide sequence ID" value="NZ_BMDN01000002.1"/>
</dbReference>
<protein>
    <submittedName>
        <fullName evidence="2">Cell division septum initiation protein DivIVA</fullName>
    </submittedName>
</protein>
<sequence>MMQNGTDSDGIAAAPGTAETYGTAEATGTAQAPGTAVETGGQPAGAPGGAETSGTGAEDALALAVSHLPDTRSVDFTMKVRGGAYDRLEVDNFMGELSQAIAEVRMATARVREEFATLRAGRAESGGPSPETEDEITAGAVGLLTQAQLIADKAISDAEQYARDLVLTARNQYREILERAESSASKASATVGVQPGPPVPEVEYVRTYAQVAQIQLRSVLDALTEQVDRLGSLPQPAPESGAPTESDEGPTGEPEWKPSPSGPAGGRTD</sequence>
<dbReference type="OrthoDB" id="4946401at2"/>
<keyword evidence="2" id="KW-0132">Cell division</keyword>
<dbReference type="Proteomes" id="UP000893823">
    <property type="component" value="Unassembled WGS sequence"/>
</dbReference>
<gene>
    <name evidence="2" type="ORF">BCL57_001067</name>
    <name evidence="3" type="ORF">SAMN04489721_2991</name>
</gene>
<reference evidence="2" key="3">
    <citation type="submission" date="2022-06" db="EMBL/GenBank/DDBJ databases">
        <title>Genomic Encyclopedia of Type Strains, Phase III (KMG-III): the genomes of soil and plant-associated and newly described type strains.</title>
        <authorList>
            <person name="Whitman W."/>
        </authorList>
    </citation>
    <scope>NUCLEOTIDE SEQUENCE</scope>
    <source>
        <strain evidence="2">CPCC 202695</strain>
    </source>
</reference>
<keyword evidence="2" id="KW-0131">Cell cycle</keyword>
<feature type="region of interest" description="Disordered" evidence="1">
    <location>
        <begin position="227"/>
        <end position="269"/>
    </location>
</feature>
<evidence type="ECO:0000313" key="2">
    <source>
        <dbReference type="EMBL" id="MCP2366913.1"/>
    </source>
</evidence>
<accession>A0A1H1Z423</accession>
<dbReference type="STRING" id="589382.SAMN04489721_2991"/>
<reference evidence="3" key="2">
    <citation type="submission" date="2016-10" db="EMBL/GenBank/DDBJ databases">
        <authorList>
            <person name="de Groot N.N."/>
        </authorList>
    </citation>
    <scope>NUCLEOTIDE SEQUENCE [LARGE SCALE GENOMIC DNA]</scope>
    <source>
        <strain evidence="3">CPCC 202695</strain>
    </source>
</reference>
<name>A0A1H1Z423_9MICO</name>
<evidence type="ECO:0000313" key="5">
    <source>
        <dbReference type="Proteomes" id="UP000893823"/>
    </source>
</evidence>
<keyword evidence="5" id="KW-1185">Reference proteome</keyword>
<proteinExistence type="predicted"/>
<feature type="region of interest" description="Disordered" evidence="1">
    <location>
        <begin position="1"/>
        <end position="55"/>
    </location>
</feature>
<dbReference type="EMBL" id="LT629755">
    <property type="protein sequence ID" value="SDT28302.1"/>
    <property type="molecule type" value="Genomic_DNA"/>
</dbReference>
<dbReference type="Proteomes" id="UP000199482">
    <property type="component" value="Chromosome I"/>
</dbReference>
<dbReference type="GO" id="GO:0051301">
    <property type="term" value="P:cell division"/>
    <property type="evidence" value="ECO:0007669"/>
    <property type="project" value="UniProtKB-KW"/>
</dbReference>
<dbReference type="EMBL" id="SODL02000002">
    <property type="protein sequence ID" value="MCP2366913.1"/>
    <property type="molecule type" value="Genomic_DNA"/>
</dbReference>
<organism evidence="3 4">
    <name type="scientific">Agromyces flavus</name>
    <dbReference type="NCBI Taxonomy" id="589382"/>
    <lineage>
        <taxon>Bacteria</taxon>
        <taxon>Bacillati</taxon>
        <taxon>Actinomycetota</taxon>
        <taxon>Actinomycetes</taxon>
        <taxon>Micrococcales</taxon>
        <taxon>Microbacteriaceae</taxon>
        <taxon>Agromyces</taxon>
    </lineage>
</organism>